<keyword evidence="2" id="KW-1133">Transmembrane helix</keyword>
<reference evidence="3 4" key="1">
    <citation type="submission" date="2024-09" db="EMBL/GenBank/DDBJ databases">
        <authorList>
            <person name="Sun Q."/>
            <person name="Mori K."/>
        </authorList>
    </citation>
    <scope>NUCLEOTIDE SEQUENCE [LARGE SCALE GENOMIC DNA]</scope>
    <source>
        <strain evidence="3 4">NCAIM B.02604</strain>
    </source>
</reference>
<feature type="coiled-coil region" evidence="1">
    <location>
        <begin position="123"/>
        <end position="150"/>
    </location>
</feature>
<keyword evidence="4" id="KW-1185">Reference proteome</keyword>
<feature type="transmembrane region" description="Helical" evidence="2">
    <location>
        <begin position="58"/>
        <end position="76"/>
    </location>
</feature>
<keyword evidence="1" id="KW-0175">Coiled coil</keyword>
<dbReference type="RefSeq" id="WP_377457824.1">
    <property type="nucleotide sequence ID" value="NZ_JBHLUB010000001.1"/>
</dbReference>
<accession>A0ABV6P7S5</accession>
<sequence>MARLTKAQQEWRPGQIKPRRSVKVLFATTVLSLEGLVLIFFALALFGLHRNDERGVPLLVTGLVLALIAFITVGLLRKPLGYWIGWALQIVLIAGGFLDYTMFFIGIGFGLCWWYAVTKGRQLDIENAERDRLEAEYAAAHDEAAENNVEE</sequence>
<evidence type="ECO:0000256" key="1">
    <source>
        <dbReference type="SAM" id="Coils"/>
    </source>
</evidence>
<feature type="transmembrane region" description="Helical" evidence="2">
    <location>
        <begin position="21"/>
        <end position="46"/>
    </location>
</feature>
<keyword evidence="2" id="KW-0812">Transmembrane</keyword>
<evidence type="ECO:0000313" key="4">
    <source>
        <dbReference type="Proteomes" id="UP001589862"/>
    </source>
</evidence>
<keyword evidence="2" id="KW-0472">Membrane</keyword>
<organism evidence="3 4">
    <name type="scientific">Micrococcoides hystricis</name>
    <dbReference type="NCBI Taxonomy" id="1572761"/>
    <lineage>
        <taxon>Bacteria</taxon>
        <taxon>Bacillati</taxon>
        <taxon>Actinomycetota</taxon>
        <taxon>Actinomycetes</taxon>
        <taxon>Micrococcales</taxon>
        <taxon>Micrococcaceae</taxon>
        <taxon>Micrococcoides</taxon>
    </lineage>
</organism>
<name>A0ABV6P7S5_9MICC</name>
<dbReference type="Proteomes" id="UP001589862">
    <property type="component" value="Unassembled WGS sequence"/>
</dbReference>
<evidence type="ECO:0000313" key="3">
    <source>
        <dbReference type="EMBL" id="MFC0581184.1"/>
    </source>
</evidence>
<protein>
    <submittedName>
        <fullName evidence="3">DUF4233 domain-containing protein</fullName>
    </submittedName>
</protein>
<dbReference type="Pfam" id="PF14017">
    <property type="entry name" value="DUF4233"/>
    <property type="match status" value="1"/>
</dbReference>
<dbReference type="EMBL" id="JBHLUB010000001">
    <property type="protein sequence ID" value="MFC0581184.1"/>
    <property type="molecule type" value="Genomic_DNA"/>
</dbReference>
<dbReference type="InterPro" id="IPR025327">
    <property type="entry name" value="DUF4233"/>
</dbReference>
<feature type="transmembrane region" description="Helical" evidence="2">
    <location>
        <begin position="83"/>
        <end position="116"/>
    </location>
</feature>
<evidence type="ECO:0000256" key="2">
    <source>
        <dbReference type="SAM" id="Phobius"/>
    </source>
</evidence>
<comment type="caution">
    <text evidence="3">The sequence shown here is derived from an EMBL/GenBank/DDBJ whole genome shotgun (WGS) entry which is preliminary data.</text>
</comment>
<proteinExistence type="predicted"/>
<gene>
    <name evidence="3" type="ORF">ACFFFR_02105</name>
</gene>